<dbReference type="EMBL" id="UOYP01000684">
    <property type="protein sequence ID" value="VAY89580.1"/>
    <property type="molecule type" value="Genomic_DNA"/>
</dbReference>
<keyword evidence="8" id="KW-0288">FMN</keyword>
<evidence type="ECO:0000256" key="6">
    <source>
        <dbReference type="ARBA" id="ARBA00018483"/>
    </source>
</evidence>
<dbReference type="InterPro" id="IPR014729">
    <property type="entry name" value="Rossmann-like_a/b/a_fold"/>
</dbReference>
<dbReference type="SMART" id="SM00904">
    <property type="entry name" value="Flavokinase"/>
    <property type="match status" value="1"/>
</dbReference>
<keyword evidence="10 17" id="KW-0548">Nucleotidyltransferase</keyword>
<dbReference type="PANTHER" id="PTHR22749:SF6">
    <property type="entry name" value="RIBOFLAVIN KINASE"/>
    <property type="match status" value="1"/>
</dbReference>
<dbReference type="FunFam" id="3.40.50.620:FF:000021">
    <property type="entry name" value="Riboflavin biosynthesis protein"/>
    <property type="match status" value="1"/>
</dbReference>
<dbReference type="PIRSF" id="PIRSF004491">
    <property type="entry name" value="FAD_Synth"/>
    <property type="match status" value="1"/>
</dbReference>
<dbReference type="NCBIfam" id="NF004160">
    <property type="entry name" value="PRK05627.1-3"/>
    <property type="match status" value="1"/>
</dbReference>
<dbReference type="Pfam" id="PF06574">
    <property type="entry name" value="FAD_syn"/>
    <property type="match status" value="1"/>
</dbReference>
<dbReference type="UniPathway" id="UPA00277">
    <property type="reaction ID" value="UER00407"/>
</dbReference>
<evidence type="ECO:0000313" key="17">
    <source>
        <dbReference type="EMBL" id="VAY89580.1"/>
    </source>
</evidence>
<comment type="similarity">
    <text evidence="3">Belongs to the RibF family.</text>
</comment>
<dbReference type="EC" id="2.7.7.2" evidence="5"/>
<dbReference type="CDD" id="cd02064">
    <property type="entry name" value="FAD_synthetase_N"/>
    <property type="match status" value="1"/>
</dbReference>
<evidence type="ECO:0000256" key="15">
    <source>
        <dbReference type="ARBA" id="ARBA00023268"/>
    </source>
</evidence>
<dbReference type="Gene3D" id="3.40.50.620">
    <property type="entry name" value="HUPs"/>
    <property type="match status" value="1"/>
</dbReference>
<dbReference type="NCBIfam" id="TIGR00083">
    <property type="entry name" value="ribF"/>
    <property type="match status" value="1"/>
</dbReference>
<evidence type="ECO:0000256" key="12">
    <source>
        <dbReference type="ARBA" id="ARBA00022777"/>
    </source>
</evidence>
<evidence type="ECO:0000256" key="1">
    <source>
        <dbReference type="ARBA" id="ARBA00004726"/>
    </source>
</evidence>
<evidence type="ECO:0000256" key="5">
    <source>
        <dbReference type="ARBA" id="ARBA00012393"/>
    </source>
</evidence>
<dbReference type="Pfam" id="PF01687">
    <property type="entry name" value="Flavokinase"/>
    <property type="match status" value="1"/>
</dbReference>
<keyword evidence="12 17" id="KW-0418">Kinase</keyword>
<keyword evidence="15" id="KW-0511">Multifunctional enzyme</keyword>
<dbReference type="InterPro" id="IPR023465">
    <property type="entry name" value="Riboflavin_kinase_dom_sf"/>
</dbReference>
<evidence type="ECO:0000256" key="4">
    <source>
        <dbReference type="ARBA" id="ARBA00012105"/>
    </source>
</evidence>
<evidence type="ECO:0000256" key="2">
    <source>
        <dbReference type="ARBA" id="ARBA00005201"/>
    </source>
</evidence>
<dbReference type="GO" id="GO:0003919">
    <property type="term" value="F:FMN adenylyltransferase activity"/>
    <property type="evidence" value="ECO:0007669"/>
    <property type="project" value="UniProtKB-EC"/>
</dbReference>
<dbReference type="InterPro" id="IPR002606">
    <property type="entry name" value="Riboflavin_kinase_bac"/>
</dbReference>
<keyword evidence="14" id="KW-0067">ATP-binding</keyword>
<dbReference type="SUPFAM" id="SSF52374">
    <property type="entry name" value="Nucleotidylyl transferase"/>
    <property type="match status" value="1"/>
</dbReference>
<dbReference type="InterPro" id="IPR023468">
    <property type="entry name" value="Riboflavin_kinase"/>
</dbReference>
<dbReference type="GO" id="GO:0009398">
    <property type="term" value="P:FMN biosynthetic process"/>
    <property type="evidence" value="ECO:0007669"/>
    <property type="project" value="UniProtKB-UniPathway"/>
</dbReference>
<evidence type="ECO:0000256" key="7">
    <source>
        <dbReference type="ARBA" id="ARBA00022630"/>
    </source>
</evidence>
<dbReference type="AlphaFoldDB" id="A0A3P3ZRZ9"/>
<dbReference type="SUPFAM" id="SSF82114">
    <property type="entry name" value="Riboflavin kinase-like"/>
    <property type="match status" value="1"/>
</dbReference>
<reference evidence="17" key="1">
    <citation type="submission" date="2018-10" db="EMBL/GenBank/DDBJ databases">
        <authorList>
            <person name="Plewniak F."/>
        </authorList>
    </citation>
    <scope>NUCLEOTIDE SEQUENCE</scope>
</reference>
<comment type="pathway">
    <text evidence="1">Cofactor biosynthesis; FAD biosynthesis; FAD from FMN: step 1/1.</text>
</comment>
<dbReference type="NCBIfam" id="NF004163">
    <property type="entry name" value="PRK05627.1-6"/>
    <property type="match status" value="1"/>
</dbReference>
<name>A0A3P3ZRZ9_9ZZZZ</name>
<evidence type="ECO:0000256" key="10">
    <source>
        <dbReference type="ARBA" id="ARBA00022695"/>
    </source>
</evidence>
<dbReference type="UniPathway" id="UPA00276">
    <property type="reaction ID" value="UER00406"/>
</dbReference>
<accession>A0A3P3ZRZ9</accession>
<dbReference type="GO" id="GO:0009231">
    <property type="term" value="P:riboflavin biosynthetic process"/>
    <property type="evidence" value="ECO:0007669"/>
    <property type="project" value="InterPro"/>
</dbReference>
<organism evidence="17">
    <name type="scientific">mine drainage metagenome</name>
    <dbReference type="NCBI Taxonomy" id="410659"/>
    <lineage>
        <taxon>unclassified sequences</taxon>
        <taxon>metagenomes</taxon>
        <taxon>ecological metagenomes</taxon>
    </lineage>
</organism>
<evidence type="ECO:0000256" key="11">
    <source>
        <dbReference type="ARBA" id="ARBA00022741"/>
    </source>
</evidence>
<gene>
    <name evidence="17" type="primary">ribF</name>
    <name evidence="17" type="ORF">CARN8_7140003</name>
</gene>
<evidence type="ECO:0000256" key="14">
    <source>
        <dbReference type="ARBA" id="ARBA00022840"/>
    </source>
</evidence>
<dbReference type="PANTHER" id="PTHR22749">
    <property type="entry name" value="RIBOFLAVIN KINASE/FMN ADENYLYLTRANSFERASE"/>
    <property type="match status" value="1"/>
</dbReference>
<sequence length="314" mass="34481">MKRIAIDHLPVGTVGTALTLGNFDGVHRGHQAMLEYLVKEAGVRGLVPMVLTFEPYPREFFEGTSAPPRLTSLTRKYLWMKQMGVDQMRVLRFNGALAALSAADFVRRVLVQGFSARWVLVGDDFRFGARRQGDFPLLRELGQTLGFECASLQSVQMAGERISSSAIRACLGAGDLARAATLLGRPFSLVGRVGYGHQLGRTLGFPTLNLALRHRPPLAGVFVVEVCGPTPHPLSGVASLGHRPTVNPLDAPLLEVHLFDFDQTIYGQRVEVRFLHKLRDERHFANTNQLVAQMHADAAAARAYFAQSLIQDAS</sequence>
<dbReference type="NCBIfam" id="NF004159">
    <property type="entry name" value="PRK05627.1-2"/>
    <property type="match status" value="1"/>
</dbReference>
<dbReference type="GO" id="GO:0005524">
    <property type="term" value="F:ATP binding"/>
    <property type="evidence" value="ECO:0007669"/>
    <property type="project" value="UniProtKB-KW"/>
</dbReference>
<evidence type="ECO:0000256" key="8">
    <source>
        <dbReference type="ARBA" id="ARBA00022643"/>
    </source>
</evidence>
<evidence type="ECO:0000256" key="3">
    <source>
        <dbReference type="ARBA" id="ARBA00010214"/>
    </source>
</evidence>
<protein>
    <recommendedName>
        <fullName evidence="6">Bifunctional riboflavin kinase/FMN adenylyltransferase</fullName>
        <ecNumber evidence="4">2.7.1.26</ecNumber>
        <ecNumber evidence="5">2.7.7.2</ecNumber>
    </recommendedName>
</protein>
<feature type="domain" description="Riboflavin kinase" evidence="16">
    <location>
        <begin position="182"/>
        <end position="306"/>
    </location>
</feature>
<keyword evidence="13" id="KW-0274">FAD</keyword>
<evidence type="ECO:0000256" key="9">
    <source>
        <dbReference type="ARBA" id="ARBA00022679"/>
    </source>
</evidence>
<evidence type="ECO:0000259" key="16">
    <source>
        <dbReference type="SMART" id="SM00904"/>
    </source>
</evidence>
<proteinExistence type="inferred from homology"/>
<comment type="pathway">
    <text evidence="2">Cofactor biosynthesis; FMN biosynthesis; FMN from riboflavin (ATP route): step 1/1.</text>
</comment>
<dbReference type="EC" id="2.7.1.26" evidence="4"/>
<dbReference type="GO" id="GO:0006747">
    <property type="term" value="P:FAD biosynthetic process"/>
    <property type="evidence" value="ECO:0007669"/>
    <property type="project" value="UniProtKB-UniPathway"/>
</dbReference>
<dbReference type="InterPro" id="IPR015865">
    <property type="entry name" value="Riboflavin_kinase_bac/euk"/>
</dbReference>
<dbReference type="InterPro" id="IPR015864">
    <property type="entry name" value="FAD_synthase"/>
</dbReference>
<evidence type="ECO:0000256" key="13">
    <source>
        <dbReference type="ARBA" id="ARBA00022827"/>
    </source>
</evidence>
<keyword evidence="9 17" id="KW-0808">Transferase</keyword>
<dbReference type="GO" id="GO:0008531">
    <property type="term" value="F:riboflavin kinase activity"/>
    <property type="evidence" value="ECO:0007669"/>
    <property type="project" value="UniProtKB-EC"/>
</dbReference>
<keyword evidence="7" id="KW-0285">Flavoprotein</keyword>
<keyword evidence="11" id="KW-0547">Nucleotide-binding</keyword>
<dbReference type="Gene3D" id="2.40.30.30">
    <property type="entry name" value="Riboflavin kinase-like"/>
    <property type="match status" value="1"/>
</dbReference>